<evidence type="ECO:0000313" key="2">
    <source>
        <dbReference type="Proteomes" id="UP000051324"/>
    </source>
</evidence>
<dbReference type="STRING" id="1423724.FC32_GL001294"/>
<name>A0A0R1TZI9_9LACO</name>
<comment type="caution">
    <text evidence="1">The sequence shown here is derived from an EMBL/GenBank/DDBJ whole genome shotgun (WGS) entry which is preliminary data.</text>
</comment>
<gene>
    <name evidence="1" type="ORF">FC32_GL001294</name>
</gene>
<protein>
    <submittedName>
        <fullName evidence="1">Uncharacterized protein</fullName>
    </submittedName>
</protein>
<dbReference type="Proteomes" id="UP000051324">
    <property type="component" value="Unassembled WGS sequence"/>
</dbReference>
<sequence length="133" mass="15959">MNQVQYAEIMKSENLQESIAVKAMLKQAIMHTNIIRKLEMHAEAHEDQATIFQKFIKEHEEKRVTAVWRAIEVAEEEKRQGWRFVEDGANFLKYLEVKYDGDLKQVTEVEEAQLQLTTLYDQLYRQRQKREMR</sequence>
<dbReference type="EMBL" id="AZFT01000053">
    <property type="protein sequence ID" value="KRL84018.1"/>
    <property type="molecule type" value="Genomic_DNA"/>
</dbReference>
<dbReference type="eggNOG" id="ENOG5030AX7">
    <property type="taxonomic scope" value="Bacteria"/>
</dbReference>
<proteinExistence type="predicted"/>
<organism evidence="1 2">
    <name type="scientific">Ligilactobacillus apodemi DSM 16634 = JCM 16172</name>
    <dbReference type="NCBI Taxonomy" id="1423724"/>
    <lineage>
        <taxon>Bacteria</taxon>
        <taxon>Bacillati</taxon>
        <taxon>Bacillota</taxon>
        <taxon>Bacilli</taxon>
        <taxon>Lactobacillales</taxon>
        <taxon>Lactobacillaceae</taxon>
        <taxon>Ligilactobacillus</taxon>
    </lineage>
</organism>
<reference evidence="1 2" key="1">
    <citation type="journal article" date="2015" name="Genome Announc.">
        <title>Expanding the biotechnology potential of lactobacilli through comparative genomics of 213 strains and associated genera.</title>
        <authorList>
            <person name="Sun Z."/>
            <person name="Harris H.M."/>
            <person name="McCann A."/>
            <person name="Guo C."/>
            <person name="Argimon S."/>
            <person name="Zhang W."/>
            <person name="Yang X."/>
            <person name="Jeffery I.B."/>
            <person name="Cooney J.C."/>
            <person name="Kagawa T.F."/>
            <person name="Liu W."/>
            <person name="Song Y."/>
            <person name="Salvetti E."/>
            <person name="Wrobel A."/>
            <person name="Rasinkangas P."/>
            <person name="Parkhill J."/>
            <person name="Rea M.C."/>
            <person name="O'Sullivan O."/>
            <person name="Ritari J."/>
            <person name="Douillard F.P."/>
            <person name="Paul Ross R."/>
            <person name="Yang R."/>
            <person name="Briner A.E."/>
            <person name="Felis G.E."/>
            <person name="de Vos W.M."/>
            <person name="Barrangou R."/>
            <person name="Klaenhammer T.R."/>
            <person name="Caufield P.W."/>
            <person name="Cui Y."/>
            <person name="Zhang H."/>
            <person name="O'Toole P.W."/>
        </authorList>
    </citation>
    <scope>NUCLEOTIDE SEQUENCE [LARGE SCALE GENOMIC DNA]</scope>
    <source>
        <strain evidence="1 2">DSM 16634</strain>
    </source>
</reference>
<keyword evidence="2" id="KW-1185">Reference proteome</keyword>
<evidence type="ECO:0000313" key="1">
    <source>
        <dbReference type="EMBL" id="KRL84018.1"/>
    </source>
</evidence>
<dbReference type="AlphaFoldDB" id="A0A0R1TZI9"/>
<accession>A0A0R1TZI9</accession>
<dbReference type="PATRIC" id="fig|1423724.4.peg.1352"/>